<keyword evidence="4" id="KW-0539">Nucleus</keyword>
<dbReference type="Proteomes" id="UP000078541">
    <property type="component" value="Unassembled WGS sequence"/>
</dbReference>
<evidence type="ECO:0000256" key="4">
    <source>
        <dbReference type="ARBA" id="ARBA00023242"/>
    </source>
</evidence>
<feature type="compositionally biased region" description="Polar residues" evidence="5">
    <location>
        <begin position="396"/>
        <end position="405"/>
    </location>
</feature>
<protein>
    <submittedName>
        <fullName evidence="6">U3 small nucleolar RNA-associated protein 14 like protein B</fullName>
    </submittedName>
</protein>
<dbReference type="Pfam" id="PF04615">
    <property type="entry name" value="Utp14"/>
    <property type="match status" value="1"/>
</dbReference>
<proteinExistence type="inferred from homology"/>
<organism evidence="6 7">
    <name type="scientific">Trachymyrmex septentrionalis</name>
    <dbReference type="NCBI Taxonomy" id="34720"/>
    <lineage>
        <taxon>Eukaryota</taxon>
        <taxon>Metazoa</taxon>
        <taxon>Ecdysozoa</taxon>
        <taxon>Arthropoda</taxon>
        <taxon>Hexapoda</taxon>
        <taxon>Insecta</taxon>
        <taxon>Pterygota</taxon>
        <taxon>Neoptera</taxon>
        <taxon>Endopterygota</taxon>
        <taxon>Hymenoptera</taxon>
        <taxon>Apocrita</taxon>
        <taxon>Aculeata</taxon>
        <taxon>Formicoidea</taxon>
        <taxon>Formicidae</taxon>
        <taxon>Myrmicinae</taxon>
        <taxon>Trachymyrmex</taxon>
    </lineage>
</organism>
<dbReference type="InterPro" id="IPR006709">
    <property type="entry name" value="SSU_processome_Utp14"/>
</dbReference>
<dbReference type="AlphaFoldDB" id="A0A151JVZ7"/>
<feature type="compositionally biased region" description="Basic and acidic residues" evidence="5">
    <location>
        <begin position="356"/>
        <end position="374"/>
    </location>
</feature>
<feature type="region of interest" description="Disordered" evidence="5">
    <location>
        <begin position="746"/>
        <end position="771"/>
    </location>
</feature>
<evidence type="ECO:0000256" key="5">
    <source>
        <dbReference type="SAM" id="MobiDB-lite"/>
    </source>
</evidence>
<feature type="compositionally biased region" description="Basic residues" evidence="5">
    <location>
        <begin position="465"/>
        <end position="479"/>
    </location>
</feature>
<dbReference type="PANTHER" id="PTHR14150:SF12">
    <property type="entry name" value="U3 SMALL NUCLEOLAR RNA-ASSOCIATED PROTEIN 14 HOMOLOG A"/>
    <property type="match status" value="1"/>
</dbReference>
<evidence type="ECO:0000256" key="2">
    <source>
        <dbReference type="ARBA" id="ARBA00007774"/>
    </source>
</evidence>
<dbReference type="PANTHER" id="PTHR14150">
    <property type="entry name" value="U3 SMALL NUCLEOLAR RNA-ASSOCIATED PROTEIN 14"/>
    <property type="match status" value="1"/>
</dbReference>
<sequence>MSDTEGSENLYDSDQEITKDHAKLIKAVTQLDKRQRVKKAERSEPSLEVSEYHLVKSGVTNKDTIHVKDLIKSLERKGDQSNLTKKLRYIQQKNKVLSKPLEKPAAERIKRTVGYEKVKNELQKWDSVVTRNRTAEQLSFPLKHLAPIKDSRTSKIPEFLRGFSTKSDLMKKFEELDPALLYPADKEEEKGNKYKMTLEEVILRRKEAARLRAQQSYKEAKAHRQGKIKSKKFHRIQRKDKIKQQLKDFEKLKDSNPEEALVKLAQLDKTRAEERMSLRHKNTGQWARNKQIKAKYNKETRQILTEQLAISKELTQKVKRTDSDESEEDEENVGDVEDKEYEEDKEDETSVNDNESNIKTDTKSDTKSKSHGNEKSSSLRKNKRNNKNKLYDNEKNGTSNASTSDAKNESSSNEKSSTLLEKTNDIKDSNHKKEKNKENCKNNKTKSQDKNKATDSKELKEAPSKRKLNLKKQEVKKKLKTNDKTANEKKENEDYLPSLEFENSKRKPILDFPLEETTSMENVHEENNLTSLKKIANTIQEPAGTSNEIEIDPKKYVNIKPKHLKTQLPDVATAGDDDSEQEEETHRIMSEAFADDNVVEEFRKEKEEEMKKSQPQNIDLSLPGWGSWGGPNIKKSKAARKKSRFILNVPKQMPRKPENQGNVIVFEHENEKLKKHLVKELPYPFTRVKDFEATIRAPISRTFVPMNAHVRLIQPAVKTKLGQVIEPMDENELVKEQPMVKKPLKRIKTKIDKKKNTVKNNNKKRHKQNKI</sequence>
<evidence type="ECO:0000256" key="3">
    <source>
        <dbReference type="ARBA" id="ARBA00022553"/>
    </source>
</evidence>
<comment type="subcellular location">
    <subcellularLocation>
        <location evidence="1">Nucleus</location>
        <location evidence="1">Nucleolus</location>
    </subcellularLocation>
</comment>
<dbReference type="GO" id="GO:0006364">
    <property type="term" value="P:rRNA processing"/>
    <property type="evidence" value="ECO:0007669"/>
    <property type="project" value="InterPro"/>
</dbReference>
<feature type="compositionally biased region" description="Basic and acidic residues" evidence="5">
    <location>
        <begin position="480"/>
        <end position="493"/>
    </location>
</feature>
<keyword evidence="3" id="KW-0597">Phosphoprotein</keyword>
<feature type="region of interest" description="Disordered" evidence="5">
    <location>
        <begin position="567"/>
        <end position="586"/>
    </location>
</feature>
<reference evidence="6 7" key="1">
    <citation type="submission" date="2016-03" db="EMBL/GenBank/DDBJ databases">
        <title>Trachymyrmex septentrionalis WGS genome.</title>
        <authorList>
            <person name="Nygaard S."/>
            <person name="Hu H."/>
            <person name="Boomsma J."/>
            <person name="Zhang G."/>
        </authorList>
    </citation>
    <scope>NUCLEOTIDE SEQUENCE [LARGE SCALE GENOMIC DNA]</scope>
    <source>
        <strain evidence="6">Tsep2-gDNA-1</strain>
        <tissue evidence="6">Whole body</tissue>
    </source>
</reference>
<evidence type="ECO:0000313" key="7">
    <source>
        <dbReference type="Proteomes" id="UP000078541"/>
    </source>
</evidence>
<gene>
    <name evidence="6" type="ORF">ALC56_07712</name>
</gene>
<evidence type="ECO:0000313" key="6">
    <source>
        <dbReference type="EMBL" id="KYN37916.1"/>
    </source>
</evidence>
<dbReference type="STRING" id="34720.A0A151JVZ7"/>
<name>A0A151JVZ7_9HYME</name>
<comment type="similarity">
    <text evidence="2">Belongs to the UTP14 family.</text>
</comment>
<feature type="compositionally biased region" description="Basic residues" evidence="5">
    <location>
        <begin position="378"/>
        <end position="387"/>
    </location>
</feature>
<accession>A0A151JVZ7</accession>
<feature type="compositionally biased region" description="Acidic residues" evidence="5">
    <location>
        <begin position="324"/>
        <end position="350"/>
    </location>
</feature>
<evidence type="ECO:0000256" key="1">
    <source>
        <dbReference type="ARBA" id="ARBA00004604"/>
    </source>
</evidence>
<dbReference type="GO" id="GO:0032040">
    <property type="term" value="C:small-subunit processome"/>
    <property type="evidence" value="ECO:0007669"/>
    <property type="project" value="InterPro"/>
</dbReference>
<feature type="compositionally biased region" description="Basic and acidic residues" evidence="5">
    <location>
        <begin position="422"/>
        <end position="464"/>
    </location>
</feature>
<feature type="region of interest" description="Disordered" evidence="5">
    <location>
        <begin position="317"/>
        <end position="499"/>
    </location>
</feature>
<dbReference type="EMBL" id="KQ981688">
    <property type="protein sequence ID" value="KYN37916.1"/>
    <property type="molecule type" value="Genomic_DNA"/>
</dbReference>
<keyword evidence="7" id="KW-1185">Reference proteome</keyword>